<dbReference type="InterPro" id="IPR036156">
    <property type="entry name" value="Beta-gal/glucu_dom_sf"/>
</dbReference>
<dbReference type="InterPro" id="IPR050887">
    <property type="entry name" value="Beta-mannosidase_GH2"/>
</dbReference>
<sequence>MKPLRLIDLHEGWQLAEAGEALAAADLAALPDGDWLPATVPGTAHGALLAAGRIPDPFLGLNEQAVRWVAERRWVWRLRFAVDALAEREHLVFEGLDTYCTAWLNGEPLLNSDNMFVPQRVDVSARLMRGVNELLLCFEPALPQARRVEAVHGKRALWNGDSARLHARKAQYHFGWDWGPELITCGPWRAVRRESGAARVADLCCRTAIDVARREATLRVSATLDGAGANCVFELQDPQGRVVASHTVPAAAECHATLVLADAQLWWPNGLGAQPLYTLIARLQGEDGLSLAEDRRRIGLRQLQLVQEPVDGEAGLSFHFRVNGQDVFAGGANWIPDDNLLERITPARYRERVAQAAAAHMNMLRVWGGGIYEHEAFYEACDELGLLVWQDFMFACGLYPANDAFQVSVRAEAEAAVRRLRHHACLGLWCGNNEDYMLAESQGLAGPGVPADRFEARVIYEELLPAVCAALDPDRAYWPGSPFTPGEGAKSSDATVGDRHSWEVWHQQMLPYQLYGTVQARFVSEFGMQSHPSLSLLEQVLPPAERFPESRTMQWHNKAGSAAGPDGHRRLAVYLADNLRVGSSLAEHVYATQFVQAEAMRVAYQDFRRRWQRPGARAVSGALVWQLNDCWPVTSWSLIDSSGATKPAWHAVRRALAPVAVAVRLEAGQARLAVMNGTAKPRELTLQLRVFGWDGQLLDELSTPQRVPALACCETTLPLPAFAVPVVVELCAVDASHTGDAAGGLVARDCAWTEPFRFNRLGPAQLQLAWQGGALSLAVDRPVKGLWLQGEGLAFADNFIDLVPGAPRHVCVQGARPAALQWQALDHPLRAIALAH</sequence>
<reference evidence="8 9" key="1">
    <citation type="submission" date="2024-09" db="EMBL/GenBank/DDBJ databases">
        <title>Novel species of the genus Pelomonas and Roseateles isolated from streams.</title>
        <authorList>
            <person name="Lu H."/>
        </authorList>
    </citation>
    <scope>NUCLEOTIDE SEQUENCE [LARGE SCALE GENOMIC DNA]</scope>
    <source>
        <strain evidence="8 9">BYS96W</strain>
    </source>
</reference>
<evidence type="ECO:0000256" key="4">
    <source>
        <dbReference type="ARBA" id="ARBA00022801"/>
    </source>
</evidence>
<proteinExistence type="inferred from homology"/>
<dbReference type="Gene3D" id="3.20.20.80">
    <property type="entry name" value="Glycosidases"/>
    <property type="match status" value="1"/>
</dbReference>
<name>A0ABW7G2C5_9BURK</name>
<dbReference type="InterPro" id="IPR013783">
    <property type="entry name" value="Ig-like_fold"/>
</dbReference>
<gene>
    <name evidence="8" type="ORF">ACG00X_04495</name>
</gene>
<dbReference type="InterPro" id="IPR008979">
    <property type="entry name" value="Galactose-bd-like_sf"/>
</dbReference>
<evidence type="ECO:0000259" key="7">
    <source>
        <dbReference type="Pfam" id="PF22666"/>
    </source>
</evidence>
<dbReference type="InterPro" id="IPR006102">
    <property type="entry name" value="Ig-like_GH2"/>
</dbReference>
<evidence type="ECO:0000256" key="2">
    <source>
        <dbReference type="ARBA" id="ARBA00007401"/>
    </source>
</evidence>
<dbReference type="PANTHER" id="PTHR43730:SF1">
    <property type="entry name" value="BETA-MANNOSIDASE"/>
    <property type="match status" value="1"/>
</dbReference>
<evidence type="ECO:0000256" key="3">
    <source>
        <dbReference type="ARBA" id="ARBA00012754"/>
    </source>
</evidence>
<dbReference type="SUPFAM" id="SSF49785">
    <property type="entry name" value="Galactose-binding domain-like"/>
    <property type="match status" value="1"/>
</dbReference>
<organism evidence="8 9">
    <name type="scientific">Pelomonas nitida</name>
    <dbReference type="NCBI Taxonomy" id="3299027"/>
    <lineage>
        <taxon>Bacteria</taxon>
        <taxon>Pseudomonadati</taxon>
        <taxon>Pseudomonadota</taxon>
        <taxon>Betaproteobacteria</taxon>
        <taxon>Burkholderiales</taxon>
        <taxon>Sphaerotilaceae</taxon>
        <taxon>Roseateles</taxon>
    </lineage>
</organism>
<comment type="caution">
    <text evidence="8">The sequence shown here is derived from an EMBL/GenBank/DDBJ whole genome shotgun (WGS) entry which is preliminary data.</text>
</comment>
<keyword evidence="4" id="KW-0378">Hydrolase</keyword>
<feature type="domain" description="Glycoside hydrolase family 2 immunoglobulin-like beta-sandwich" evidence="6">
    <location>
        <begin position="200"/>
        <end position="301"/>
    </location>
</feature>
<dbReference type="EMBL" id="JBIGIA010000003">
    <property type="protein sequence ID" value="MFG6456085.1"/>
    <property type="molecule type" value="Genomic_DNA"/>
</dbReference>
<dbReference type="InterPro" id="IPR017853">
    <property type="entry name" value="GH"/>
</dbReference>
<dbReference type="Gene3D" id="2.60.120.260">
    <property type="entry name" value="Galactose-binding domain-like"/>
    <property type="match status" value="1"/>
</dbReference>
<dbReference type="InterPro" id="IPR054593">
    <property type="entry name" value="Beta-mannosidase-like_N2"/>
</dbReference>
<dbReference type="SUPFAM" id="SSF49303">
    <property type="entry name" value="beta-Galactosidase/glucuronidase domain"/>
    <property type="match status" value="2"/>
</dbReference>
<dbReference type="RefSeq" id="WP_394486796.1">
    <property type="nucleotide sequence ID" value="NZ_JBIGIA010000003.1"/>
</dbReference>
<evidence type="ECO:0000313" key="8">
    <source>
        <dbReference type="EMBL" id="MFG6456085.1"/>
    </source>
</evidence>
<evidence type="ECO:0000259" key="6">
    <source>
        <dbReference type="Pfam" id="PF00703"/>
    </source>
</evidence>
<keyword evidence="9" id="KW-1185">Reference proteome</keyword>
<accession>A0ABW7G2C5</accession>
<dbReference type="Gene3D" id="2.60.40.10">
    <property type="entry name" value="Immunoglobulins"/>
    <property type="match status" value="1"/>
</dbReference>
<dbReference type="Pfam" id="PF00703">
    <property type="entry name" value="Glyco_hydro_2"/>
    <property type="match status" value="1"/>
</dbReference>
<comment type="catalytic activity">
    <reaction evidence="1">
        <text>Hydrolysis of terminal, non-reducing beta-D-mannose residues in beta-D-mannosides.</text>
        <dbReference type="EC" id="3.2.1.25"/>
    </reaction>
</comment>
<evidence type="ECO:0000256" key="5">
    <source>
        <dbReference type="ARBA" id="ARBA00023295"/>
    </source>
</evidence>
<evidence type="ECO:0000313" key="9">
    <source>
        <dbReference type="Proteomes" id="UP001606305"/>
    </source>
</evidence>
<comment type="similarity">
    <text evidence="2">Belongs to the glycosyl hydrolase 2 family.</text>
</comment>
<feature type="domain" description="Beta-mannosidase-like galactose-binding" evidence="7">
    <location>
        <begin position="28"/>
        <end position="189"/>
    </location>
</feature>
<dbReference type="Pfam" id="PF22666">
    <property type="entry name" value="Glyco_hydro_2_N2"/>
    <property type="match status" value="1"/>
</dbReference>
<dbReference type="SUPFAM" id="SSF51445">
    <property type="entry name" value="(Trans)glycosidases"/>
    <property type="match status" value="1"/>
</dbReference>
<protein>
    <recommendedName>
        <fullName evidence="3">beta-mannosidase</fullName>
        <ecNumber evidence="3">3.2.1.25</ecNumber>
    </recommendedName>
</protein>
<dbReference type="PANTHER" id="PTHR43730">
    <property type="entry name" value="BETA-MANNOSIDASE"/>
    <property type="match status" value="1"/>
</dbReference>
<keyword evidence="5" id="KW-0326">Glycosidase</keyword>
<dbReference type="Proteomes" id="UP001606305">
    <property type="component" value="Unassembled WGS sequence"/>
</dbReference>
<dbReference type="EC" id="3.2.1.25" evidence="3"/>
<evidence type="ECO:0000256" key="1">
    <source>
        <dbReference type="ARBA" id="ARBA00000829"/>
    </source>
</evidence>